<protein>
    <recommendedName>
        <fullName evidence="3">Double zinc ribbon</fullName>
    </recommendedName>
</protein>
<dbReference type="Proteomes" id="UP000094056">
    <property type="component" value="Unassembled WGS sequence"/>
</dbReference>
<dbReference type="EMBL" id="MAYW01000009">
    <property type="protein sequence ID" value="ODS34275.1"/>
    <property type="molecule type" value="Genomic_DNA"/>
</dbReference>
<reference evidence="1 2" key="1">
    <citation type="submission" date="2016-07" db="EMBL/GenBank/DDBJ databases">
        <title>Draft genome of Scalindua rubra, obtained from a brine-seawater interface in the Red Sea, sheds light on salt adaptation in anammox bacteria.</title>
        <authorList>
            <person name="Speth D.R."/>
            <person name="Lagkouvardos I."/>
            <person name="Wang Y."/>
            <person name="Qian P.-Y."/>
            <person name="Dutilh B.E."/>
            <person name="Jetten M.S."/>
        </authorList>
    </citation>
    <scope>NUCLEOTIDE SEQUENCE [LARGE SCALE GENOMIC DNA]</scope>
    <source>
        <strain evidence="1">BSI-1</strain>
    </source>
</reference>
<gene>
    <name evidence="1" type="ORF">SCARUB_00534</name>
</gene>
<evidence type="ECO:0000313" key="2">
    <source>
        <dbReference type="Proteomes" id="UP000094056"/>
    </source>
</evidence>
<name>A0A1E3XF73_9BACT</name>
<evidence type="ECO:0008006" key="3">
    <source>
        <dbReference type="Google" id="ProtNLM"/>
    </source>
</evidence>
<proteinExistence type="predicted"/>
<organism evidence="1 2">
    <name type="scientific">Candidatus Scalindua rubra</name>
    <dbReference type="NCBI Taxonomy" id="1872076"/>
    <lineage>
        <taxon>Bacteria</taxon>
        <taxon>Pseudomonadati</taxon>
        <taxon>Planctomycetota</taxon>
        <taxon>Candidatus Brocadiia</taxon>
        <taxon>Candidatus Brocadiales</taxon>
        <taxon>Candidatus Scalinduaceae</taxon>
        <taxon>Candidatus Scalindua</taxon>
    </lineage>
</organism>
<sequence>MPGSAESKGSFRCPRCGECTWGDLNFCQACGQDLYVECPGCAATWRFMYEYVYCPSCGAKTGQKVEKGGFQ</sequence>
<dbReference type="AlphaFoldDB" id="A0A1E3XF73"/>
<evidence type="ECO:0000313" key="1">
    <source>
        <dbReference type="EMBL" id="ODS34275.1"/>
    </source>
</evidence>
<accession>A0A1E3XF73</accession>
<comment type="caution">
    <text evidence="1">The sequence shown here is derived from an EMBL/GenBank/DDBJ whole genome shotgun (WGS) entry which is preliminary data.</text>
</comment>